<accession>A0A9P9D1L0</accession>
<gene>
    <name evidence="2" type="ORF">B0J13DRAFT_577107</name>
</gene>
<dbReference type="Proteomes" id="UP000717696">
    <property type="component" value="Unassembled WGS sequence"/>
</dbReference>
<keyword evidence="1" id="KW-0732">Signal</keyword>
<evidence type="ECO:0000313" key="2">
    <source>
        <dbReference type="EMBL" id="KAH7111028.1"/>
    </source>
</evidence>
<evidence type="ECO:0000313" key="3">
    <source>
        <dbReference type="Proteomes" id="UP000717696"/>
    </source>
</evidence>
<comment type="caution">
    <text evidence="2">The sequence shown here is derived from an EMBL/GenBank/DDBJ whole genome shotgun (WGS) entry which is preliminary data.</text>
</comment>
<feature type="signal peptide" evidence="1">
    <location>
        <begin position="1"/>
        <end position="23"/>
    </location>
</feature>
<protein>
    <submittedName>
        <fullName evidence="2">Uncharacterized protein</fullName>
    </submittedName>
</protein>
<evidence type="ECO:0000256" key="1">
    <source>
        <dbReference type="SAM" id="SignalP"/>
    </source>
</evidence>
<feature type="chain" id="PRO_5040513894" evidence="1">
    <location>
        <begin position="24"/>
        <end position="84"/>
    </location>
</feature>
<dbReference type="EMBL" id="JAGMUU010000058">
    <property type="protein sequence ID" value="KAH7111028.1"/>
    <property type="molecule type" value="Genomic_DNA"/>
</dbReference>
<name>A0A9P9D1L0_9HYPO</name>
<proteinExistence type="predicted"/>
<dbReference type="AlphaFoldDB" id="A0A9P9D1L0"/>
<keyword evidence="3" id="KW-1185">Reference proteome</keyword>
<sequence length="84" mass="8354">MPVAAVTAVTAVTALVLTAATAAQTTLSPKGTAEVTASPEVTATARAGVWTPAMSTPTLSAAATPWLLQQGPARGRLGTKPLQQ</sequence>
<reference evidence="2" key="1">
    <citation type="journal article" date="2021" name="Nat. Commun.">
        <title>Genetic determinants of endophytism in the Arabidopsis root mycobiome.</title>
        <authorList>
            <person name="Mesny F."/>
            <person name="Miyauchi S."/>
            <person name="Thiergart T."/>
            <person name="Pickel B."/>
            <person name="Atanasova L."/>
            <person name="Karlsson M."/>
            <person name="Huettel B."/>
            <person name="Barry K.W."/>
            <person name="Haridas S."/>
            <person name="Chen C."/>
            <person name="Bauer D."/>
            <person name="Andreopoulos W."/>
            <person name="Pangilinan J."/>
            <person name="LaButti K."/>
            <person name="Riley R."/>
            <person name="Lipzen A."/>
            <person name="Clum A."/>
            <person name="Drula E."/>
            <person name="Henrissat B."/>
            <person name="Kohler A."/>
            <person name="Grigoriev I.V."/>
            <person name="Martin F.M."/>
            <person name="Hacquard S."/>
        </authorList>
    </citation>
    <scope>NUCLEOTIDE SEQUENCE</scope>
    <source>
        <strain evidence="2">MPI-CAGE-AT-0021</strain>
    </source>
</reference>
<organism evidence="2 3">
    <name type="scientific">Dactylonectria estremocensis</name>
    <dbReference type="NCBI Taxonomy" id="1079267"/>
    <lineage>
        <taxon>Eukaryota</taxon>
        <taxon>Fungi</taxon>
        <taxon>Dikarya</taxon>
        <taxon>Ascomycota</taxon>
        <taxon>Pezizomycotina</taxon>
        <taxon>Sordariomycetes</taxon>
        <taxon>Hypocreomycetidae</taxon>
        <taxon>Hypocreales</taxon>
        <taxon>Nectriaceae</taxon>
        <taxon>Dactylonectria</taxon>
    </lineage>
</organism>